<dbReference type="AlphaFoldDB" id="A0A2J8A583"/>
<dbReference type="EMBL" id="PGGS01000167">
    <property type="protein sequence ID" value="PNH07678.1"/>
    <property type="molecule type" value="Genomic_DNA"/>
</dbReference>
<reference evidence="1 2" key="1">
    <citation type="journal article" date="2017" name="Mol. Biol. Evol.">
        <title>The 4-celled Tetrabaena socialis nuclear genome reveals the essential components for genetic control of cell number at the origin of multicellularity in the volvocine lineage.</title>
        <authorList>
            <person name="Featherston J."/>
            <person name="Arakaki Y."/>
            <person name="Hanschen E.R."/>
            <person name="Ferris P.J."/>
            <person name="Michod R.E."/>
            <person name="Olson B.J.S.C."/>
            <person name="Nozaki H."/>
            <person name="Durand P.M."/>
        </authorList>
    </citation>
    <scope>NUCLEOTIDE SEQUENCE [LARGE SCALE GENOMIC DNA]</scope>
    <source>
        <strain evidence="1 2">NIES-571</strain>
    </source>
</reference>
<accession>A0A2J8A583</accession>
<name>A0A2J8A583_9CHLO</name>
<gene>
    <name evidence="1" type="ORF">TSOC_005812</name>
</gene>
<organism evidence="1 2">
    <name type="scientific">Tetrabaena socialis</name>
    <dbReference type="NCBI Taxonomy" id="47790"/>
    <lineage>
        <taxon>Eukaryota</taxon>
        <taxon>Viridiplantae</taxon>
        <taxon>Chlorophyta</taxon>
        <taxon>core chlorophytes</taxon>
        <taxon>Chlorophyceae</taxon>
        <taxon>CS clade</taxon>
        <taxon>Chlamydomonadales</taxon>
        <taxon>Tetrabaenaceae</taxon>
        <taxon>Tetrabaena</taxon>
    </lineage>
</organism>
<evidence type="ECO:0000313" key="2">
    <source>
        <dbReference type="Proteomes" id="UP000236333"/>
    </source>
</evidence>
<keyword evidence="2" id="KW-1185">Reference proteome</keyword>
<evidence type="ECO:0000313" key="1">
    <source>
        <dbReference type="EMBL" id="PNH07678.1"/>
    </source>
</evidence>
<proteinExistence type="predicted"/>
<dbReference type="Proteomes" id="UP000236333">
    <property type="component" value="Unassembled WGS sequence"/>
</dbReference>
<sequence length="71" mass="7670">MDSIGFLSRERVVSTEAGPEVLSPVRWHRGLLTRGLAGIAAGKTPERPLTVATVPTLPRNPSARGYYSVPR</sequence>
<comment type="caution">
    <text evidence="1">The sequence shown here is derived from an EMBL/GenBank/DDBJ whole genome shotgun (WGS) entry which is preliminary data.</text>
</comment>
<protein>
    <submittedName>
        <fullName evidence="1">Uncharacterized protein</fullName>
    </submittedName>
</protein>